<dbReference type="PROSITE" id="PS50005">
    <property type="entry name" value="TPR"/>
    <property type="match status" value="1"/>
</dbReference>
<dbReference type="EMBL" id="FONY01000028">
    <property type="protein sequence ID" value="SFF35921.1"/>
    <property type="molecule type" value="Genomic_DNA"/>
</dbReference>
<dbReference type="InterPro" id="IPR019734">
    <property type="entry name" value="TPR_rpt"/>
</dbReference>
<feature type="repeat" description="TPR" evidence="1">
    <location>
        <begin position="328"/>
        <end position="361"/>
    </location>
</feature>
<keyword evidence="1" id="KW-0802">TPR repeat</keyword>
<name>A0A1I2I5Z3_9BACT</name>
<proteinExistence type="predicted"/>
<sequence length="381" mass="42725">MKKNFFVTYFSKVAYILAIYLLCGQVEIAFAQLTLPHGGGSKKASVSEYIGLTKITIDYDRPAVKGREGKIWGTNIAHFGFIDQGFGTSKAAPWRAGANENTVITFSTDVKVGGKNLPAGKYGLFMAIMSENEVIVIFSKDYMAWGSYFYDPSRDALRITTKPIKTESSKEFLQYEFVDQTDNSATVVLAWEKWRIPFKIEVDVVNGVIASIREELKSDRGFSWQAWNQAANYCLQNNTNLEEALTWAEGAISMPFIGEENFTTLSTKAMILNRLGRSAEADATMKKALPYGKMNDLHNYARQLVNQKRSAEALEVFKMNAQKFPNQVTTMVGLVRGYSAVGDYKTALKYAKQALTLNPDEQNKQNIQSMIQKLSENKDIN</sequence>
<dbReference type="Gene3D" id="1.25.40.10">
    <property type="entry name" value="Tetratricopeptide repeat domain"/>
    <property type="match status" value="1"/>
</dbReference>
<dbReference type="Pfam" id="PF11138">
    <property type="entry name" value="DUF2911"/>
    <property type="match status" value="1"/>
</dbReference>
<dbReference type="STRING" id="1003.SAMN04488541_102815"/>
<gene>
    <name evidence="2" type="ORF">SAMN04488541_102815</name>
</gene>
<dbReference type="Pfam" id="PF13181">
    <property type="entry name" value="TPR_8"/>
    <property type="match status" value="1"/>
</dbReference>
<evidence type="ECO:0000313" key="2">
    <source>
        <dbReference type="EMBL" id="SFF35921.1"/>
    </source>
</evidence>
<reference evidence="2 3" key="1">
    <citation type="submission" date="2016-10" db="EMBL/GenBank/DDBJ databases">
        <authorList>
            <person name="de Groot N.N."/>
        </authorList>
    </citation>
    <scope>NUCLEOTIDE SEQUENCE [LARGE SCALE GENOMIC DNA]</scope>
    <source>
        <strain>GEY</strain>
        <strain evidence="3">DSM 9560</strain>
    </source>
</reference>
<dbReference type="AlphaFoldDB" id="A0A1I2I5Z3"/>
<keyword evidence="3" id="KW-1185">Reference proteome</keyword>
<protein>
    <submittedName>
        <fullName evidence="2">Uncharacterized protein</fullName>
    </submittedName>
</protein>
<evidence type="ECO:0000256" key="1">
    <source>
        <dbReference type="PROSITE-ProRule" id="PRU00339"/>
    </source>
</evidence>
<dbReference type="InterPro" id="IPR011990">
    <property type="entry name" value="TPR-like_helical_dom_sf"/>
</dbReference>
<dbReference type="OrthoDB" id="195456at2"/>
<organism evidence="2 3">
    <name type="scientific">Thermoflexibacter ruber</name>
    <dbReference type="NCBI Taxonomy" id="1003"/>
    <lineage>
        <taxon>Bacteria</taxon>
        <taxon>Pseudomonadati</taxon>
        <taxon>Bacteroidota</taxon>
        <taxon>Cytophagia</taxon>
        <taxon>Cytophagales</taxon>
        <taxon>Thermoflexibacteraceae</taxon>
        <taxon>Thermoflexibacter</taxon>
    </lineage>
</organism>
<dbReference type="InterPro" id="IPR021314">
    <property type="entry name" value="DUF2911"/>
</dbReference>
<dbReference type="Proteomes" id="UP000199513">
    <property type="component" value="Unassembled WGS sequence"/>
</dbReference>
<accession>A0A1I2I5Z3</accession>
<evidence type="ECO:0000313" key="3">
    <source>
        <dbReference type="Proteomes" id="UP000199513"/>
    </source>
</evidence>
<dbReference type="RefSeq" id="WP_091548110.1">
    <property type="nucleotide sequence ID" value="NZ_FONY01000028.1"/>
</dbReference>
<dbReference type="SUPFAM" id="SSF48452">
    <property type="entry name" value="TPR-like"/>
    <property type="match status" value="1"/>
</dbReference>